<evidence type="ECO:0000259" key="2">
    <source>
        <dbReference type="Pfam" id="PF05036"/>
    </source>
</evidence>
<dbReference type="Proteomes" id="UP000248783">
    <property type="component" value="Unassembled WGS sequence"/>
</dbReference>
<dbReference type="AlphaFoldDB" id="A0A2W5XU55"/>
<evidence type="ECO:0000313" key="3">
    <source>
        <dbReference type="EMBL" id="PZR53728.1"/>
    </source>
</evidence>
<dbReference type="GO" id="GO:0042834">
    <property type="term" value="F:peptidoglycan binding"/>
    <property type="evidence" value="ECO:0007669"/>
    <property type="project" value="InterPro"/>
</dbReference>
<accession>A0A2W5XU55</accession>
<sequence>MSEENTLDPVPSTDAEYWFNLSTGEVEQGRQSSWTHRMGPFKTREDAQRALEKAKERSEAWDEDDERWNGS</sequence>
<gene>
    <name evidence="3" type="ORF">DNL40_06280</name>
</gene>
<organism evidence="3 4">
    <name type="scientific">Xylanimonas oleitrophica</name>
    <dbReference type="NCBI Taxonomy" id="2607479"/>
    <lineage>
        <taxon>Bacteria</taxon>
        <taxon>Bacillati</taxon>
        <taxon>Actinomycetota</taxon>
        <taxon>Actinomycetes</taxon>
        <taxon>Micrococcales</taxon>
        <taxon>Promicromonosporaceae</taxon>
        <taxon>Xylanimonas</taxon>
    </lineage>
</organism>
<dbReference type="RefSeq" id="WP_111250395.1">
    <property type="nucleotide sequence ID" value="NZ_QKWH01000003.1"/>
</dbReference>
<dbReference type="Pfam" id="PF05036">
    <property type="entry name" value="SPOR"/>
    <property type="match status" value="1"/>
</dbReference>
<dbReference type="InterPro" id="IPR007730">
    <property type="entry name" value="SPOR-like_dom"/>
</dbReference>
<evidence type="ECO:0000313" key="4">
    <source>
        <dbReference type="Proteomes" id="UP000248783"/>
    </source>
</evidence>
<name>A0A2W5XU55_9MICO</name>
<feature type="compositionally biased region" description="Acidic residues" evidence="1">
    <location>
        <begin position="61"/>
        <end position="71"/>
    </location>
</feature>
<feature type="compositionally biased region" description="Basic and acidic residues" evidence="1">
    <location>
        <begin position="42"/>
        <end position="60"/>
    </location>
</feature>
<keyword evidence="4" id="KW-1185">Reference proteome</keyword>
<evidence type="ECO:0000256" key="1">
    <source>
        <dbReference type="SAM" id="MobiDB-lite"/>
    </source>
</evidence>
<reference evidence="3 4" key="1">
    <citation type="submission" date="2018-06" db="EMBL/GenBank/DDBJ databases">
        <title>Whole genome sequencing of a novel hydrocarbon degrading bacterial strain, PW21 isolated from oil contaminated produced water sample.</title>
        <authorList>
            <person name="Nagkirti P."/>
            <person name="Shaikh A."/>
            <person name="Gowdaman V."/>
            <person name="Engineer A.E."/>
            <person name="Dagar S."/>
            <person name="Dhakephalkar P.K."/>
        </authorList>
    </citation>
    <scope>NUCLEOTIDE SEQUENCE [LARGE SCALE GENOMIC DNA]</scope>
    <source>
        <strain evidence="3 4">PW21</strain>
    </source>
</reference>
<comment type="caution">
    <text evidence="3">The sequence shown here is derived from an EMBL/GenBank/DDBJ whole genome shotgun (WGS) entry which is preliminary data.</text>
</comment>
<proteinExistence type="predicted"/>
<protein>
    <recommendedName>
        <fullName evidence="2">SPOR domain-containing protein</fullName>
    </recommendedName>
</protein>
<dbReference type="EMBL" id="QKWH01000003">
    <property type="protein sequence ID" value="PZR53728.1"/>
    <property type="molecule type" value="Genomic_DNA"/>
</dbReference>
<feature type="domain" description="SPOR" evidence="2">
    <location>
        <begin position="25"/>
        <end position="56"/>
    </location>
</feature>
<feature type="region of interest" description="Disordered" evidence="1">
    <location>
        <begin position="29"/>
        <end position="71"/>
    </location>
</feature>